<protein>
    <submittedName>
        <fullName evidence="2">Uncharacterized protein</fullName>
    </submittedName>
</protein>
<comment type="caution">
    <text evidence="2">The sequence shown here is derived from an EMBL/GenBank/DDBJ whole genome shotgun (WGS) entry which is preliminary data.</text>
</comment>
<evidence type="ECO:0000256" key="1">
    <source>
        <dbReference type="SAM" id="MobiDB-lite"/>
    </source>
</evidence>
<evidence type="ECO:0000313" key="3">
    <source>
        <dbReference type="Proteomes" id="UP000176998"/>
    </source>
</evidence>
<accession>A0A1G4BJK5</accession>
<feature type="compositionally biased region" description="Polar residues" evidence="1">
    <location>
        <begin position="254"/>
        <end position="283"/>
    </location>
</feature>
<dbReference type="OrthoDB" id="4832347at2759"/>
<feature type="region of interest" description="Disordered" evidence="1">
    <location>
        <begin position="500"/>
        <end position="525"/>
    </location>
</feature>
<feature type="compositionally biased region" description="Polar residues" evidence="1">
    <location>
        <begin position="502"/>
        <end position="512"/>
    </location>
</feature>
<feature type="region of interest" description="Disordered" evidence="1">
    <location>
        <begin position="656"/>
        <end position="679"/>
    </location>
</feature>
<gene>
    <name evidence="2" type="ORF">CORC01_03160</name>
</gene>
<feature type="region of interest" description="Disordered" evidence="1">
    <location>
        <begin position="696"/>
        <end position="751"/>
    </location>
</feature>
<dbReference type="RefSeq" id="XP_022478812.1">
    <property type="nucleotide sequence ID" value="XM_022614810.1"/>
</dbReference>
<dbReference type="STRING" id="1209926.A0A1G4BJK5"/>
<reference evidence="2 3" key="1">
    <citation type="submission" date="2016-09" db="EMBL/GenBank/DDBJ databases">
        <authorList>
            <person name="Capua I."/>
            <person name="De Benedictis P."/>
            <person name="Joannis T."/>
            <person name="Lombin L.H."/>
            <person name="Cattoli G."/>
        </authorList>
    </citation>
    <scope>NUCLEOTIDE SEQUENCE [LARGE SCALE GENOMIC DNA]</scope>
    <source>
        <strain evidence="2 3">IMI 309357</strain>
    </source>
</reference>
<feature type="region of interest" description="Disordered" evidence="1">
    <location>
        <begin position="199"/>
        <end position="328"/>
    </location>
</feature>
<feature type="compositionally biased region" description="Polar residues" evidence="1">
    <location>
        <begin position="696"/>
        <end position="731"/>
    </location>
</feature>
<feature type="compositionally biased region" description="Polar residues" evidence="1">
    <location>
        <begin position="317"/>
        <end position="328"/>
    </location>
</feature>
<sequence>MKKEDSALFWIPGVSLAIPPWPNLLHSKVILLHPGNAKRFGTFVESKTLHDRQARIRVNLIVLFRLLIRCQHLAFDHDNFWVFMRNHWGVDNASAQMIEELAQIYSDRRRVYLECPKIIKKRHDNLTNLIDAWNSRDPDPPASSRPANQEVDKEWSHVEKSWLDLMEHDRQSIIDPSKPPVLGAFPVKKGTASALQIRGGSIRGPGKDLFSSTSAPSADCRRRDSCTSNHMMASTPNKDLFSRIPIPSPDRQCRGSSRSDSMMLSTLGASESQKAIDDPTQSQGRKRRLSQDSPNCVKRQCVPGSPPCSPRRDSKLTLPSNDPSNQVLNDHYKKGTFVNEGATKTAPDTSQILAKEQQGIYDSVPRDQSIIRHKKKAHHSNELLILFETRVGQMDETMQLLKEQTMLIMESGELSRDIQKAHDQLNMLTASKCQDALERLDLLNGQISGVVADVMTCRKTGQVIQHQQQKQQELIESFEGGVKTLNQELEGVKNGLLLHKSPLQSREAGSQTDKARPEGRNGMEIQQGNMMEARLVKLEGRLEERLDMYLPAHPSFEERLERMEMATASQVPNADYLNRLTKMEEAIAINTTLINNCRTLVEVSKTSFDQHFGMLHNRIALVEHRLTNHVAEQAETNREQAKRMDRMEAELQRHRETISSQQQPIAGRQHAAEGGGFQPQLNALKNSLAVVARGQSMENPERISTTPLTPINPQSQINQSSLNRPSRSVQSGVPVGLPKSQLNTAPKKEET</sequence>
<dbReference type="EMBL" id="MJBS01000018">
    <property type="protein sequence ID" value="OHF01670.1"/>
    <property type="molecule type" value="Genomic_DNA"/>
</dbReference>
<evidence type="ECO:0000313" key="2">
    <source>
        <dbReference type="EMBL" id="OHF01670.1"/>
    </source>
</evidence>
<proteinExistence type="predicted"/>
<keyword evidence="3" id="KW-1185">Reference proteome</keyword>
<feature type="region of interest" description="Disordered" evidence="1">
    <location>
        <begin position="132"/>
        <end position="151"/>
    </location>
</feature>
<dbReference type="GeneID" id="34556320"/>
<dbReference type="Proteomes" id="UP000176998">
    <property type="component" value="Unassembled WGS sequence"/>
</dbReference>
<organism evidence="2 3">
    <name type="scientific">Colletotrichum orchidophilum</name>
    <dbReference type="NCBI Taxonomy" id="1209926"/>
    <lineage>
        <taxon>Eukaryota</taxon>
        <taxon>Fungi</taxon>
        <taxon>Dikarya</taxon>
        <taxon>Ascomycota</taxon>
        <taxon>Pezizomycotina</taxon>
        <taxon>Sordariomycetes</taxon>
        <taxon>Hypocreomycetidae</taxon>
        <taxon>Glomerellales</taxon>
        <taxon>Glomerellaceae</taxon>
        <taxon>Colletotrichum</taxon>
    </lineage>
</organism>
<dbReference type="AlphaFoldDB" id="A0A1G4BJK5"/>
<name>A0A1G4BJK5_9PEZI</name>
<feature type="compositionally biased region" description="Polar residues" evidence="1">
    <location>
        <begin position="226"/>
        <end position="237"/>
    </location>
</feature>